<reference evidence="1" key="1">
    <citation type="journal article" date="2012" name="PLoS ONE">
        <title>Gene sets for utilization of primary and secondary nutrition supplies in the distal gut of endangered iberian lynx.</title>
        <authorList>
            <person name="Alcaide M."/>
            <person name="Messina E."/>
            <person name="Richter M."/>
            <person name="Bargiela R."/>
            <person name="Peplies J."/>
            <person name="Huws S.A."/>
            <person name="Newbold C.J."/>
            <person name="Golyshin P.N."/>
            <person name="Simon M.A."/>
            <person name="Lopez G."/>
            <person name="Yakimov M.M."/>
            <person name="Ferrer M."/>
        </authorList>
    </citation>
    <scope>NUCLEOTIDE SEQUENCE</scope>
</reference>
<protein>
    <submittedName>
        <fullName evidence="1">Uncharacterized protein</fullName>
    </submittedName>
</protein>
<proteinExistence type="predicted"/>
<dbReference type="EMBL" id="AMCI01005743">
    <property type="protein sequence ID" value="EJW95542.1"/>
    <property type="molecule type" value="Genomic_DNA"/>
</dbReference>
<accession>J9G180</accession>
<comment type="caution">
    <text evidence="1">The sequence shown here is derived from an EMBL/GenBank/DDBJ whole genome shotgun (WGS) entry which is preliminary data.</text>
</comment>
<gene>
    <name evidence="1" type="ORF">EVA_16351</name>
</gene>
<organism evidence="1">
    <name type="scientific">gut metagenome</name>
    <dbReference type="NCBI Taxonomy" id="749906"/>
    <lineage>
        <taxon>unclassified sequences</taxon>
        <taxon>metagenomes</taxon>
        <taxon>organismal metagenomes</taxon>
    </lineage>
</organism>
<dbReference type="AlphaFoldDB" id="J9G180"/>
<name>J9G180_9ZZZZ</name>
<sequence>MKVLTQNPAYATMKTPPAKRLLPVYCKLFKSYPTWKSWNIPL</sequence>
<evidence type="ECO:0000313" key="1">
    <source>
        <dbReference type="EMBL" id="EJW95542.1"/>
    </source>
</evidence>